<evidence type="ECO:0000256" key="1">
    <source>
        <dbReference type="SAM" id="Phobius"/>
    </source>
</evidence>
<organism evidence="2 3">
    <name type="scientific">Sphingopyxis jiangsuensis</name>
    <dbReference type="NCBI Taxonomy" id="2871171"/>
    <lineage>
        <taxon>Bacteria</taxon>
        <taxon>Pseudomonadati</taxon>
        <taxon>Pseudomonadota</taxon>
        <taxon>Alphaproteobacteria</taxon>
        <taxon>Sphingomonadales</taxon>
        <taxon>Sphingomonadaceae</taxon>
        <taxon>Sphingopyxis</taxon>
    </lineage>
</organism>
<dbReference type="RefSeq" id="WP_222135736.1">
    <property type="nucleotide sequence ID" value="NZ_JAILXK010000001.1"/>
</dbReference>
<comment type="caution">
    <text evidence="2">The sequence shown here is derived from an EMBL/GenBank/DDBJ whole genome shotgun (WGS) entry which is preliminary data.</text>
</comment>
<accession>A0ABS7MAV0</accession>
<keyword evidence="3" id="KW-1185">Reference proteome</keyword>
<gene>
    <name evidence="2" type="ORF">K5P26_03265</name>
</gene>
<proteinExistence type="predicted"/>
<reference evidence="2" key="1">
    <citation type="submission" date="2021-08" db="EMBL/GenBank/DDBJ databases">
        <title>Sphingopyxis panaciterrulae sp. nov., isolated from the surface water of the Yellow Sea.</title>
        <authorList>
            <person name="Gao Z."/>
            <person name="Zhang D."/>
            <person name="Zhang A."/>
        </authorList>
    </citation>
    <scope>NUCLEOTIDE SEQUENCE</scope>
    <source>
        <strain evidence="2">XHP0097</strain>
    </source>
</reference>
<keyword evidence="1" id="KW-1133">Transmembrane helix</keyword>
<feature type="transmembrane region" description="Helical" evidence="1">
    <location>
        <begin position="41"/>
        <end position="60"/>
    </location>
</feature>
<evidence type="ECO:0000313" key="2">
    <source>
        <dbReference type="EMBL" id="MBY4636157.1"/>
    </source>
</evidence>
<keyword evidence="1" id="KW-0472">Membrane</keyword>
<keyword evidence="1" id="KW-0812">Transmembrane</keyword>
<protein>
    <submittedName>
        <fullName evidence="2">Uncharacterized protein</fullName>
    </submittedName>
</protein>
<evidence type="ECO:0000313" key="3">
    <source>
        <dbReference type="Proteomes" id="UP001166571"/>
    </source>
</evidence>
<name>A0ABS7MAV0_9SPHN</name>
<dbReference type="EMBL" id="JAILXK010000001">
    <property type="protein sequence ID" value="MBY4636157.1"/>
    <property type="molecule type" value="Genomic_DNA"/>
</dbReference>
<sequence length="90" mass="9207">MDKELRLLSKVAAPTALDTLDDRILSALALRREEAMATRRLVALVALFSLGTGVVAGSAVPQPAVAASPLSPFGPASALAPSTLLEAPKT</sequence>
<dbReference type="Proteomes" id="UP001166571">
    <property type="component" value="Unassembled WGS sequence"/>
</dbReference>